<dbReference type="RefSeq" id="WP_168080188.1">
    <property type="nucleotide sequence ID" value="NZ_BAAAQJ010000037.1"/>
</dbReference>
<evidence type="ECO:0000313" key="1">
    <source>
        <dbReference type="EMBL" id="GIG76765.1"/>
    </source>
</evidence>
<comment type="caution">
    <text evidence="1">The sequence shown here is derived from an EMBL/GenBank/DDBJ whole genome shotgun (WGS) entry which is preliminary data.</text>
</comment>
<organism evidence="1 2">
    <name type="scientific">Planosporangium flavigriseum</name>
    <dbReference type="NCBI Taxonomy" id="373681"/>
    <lineage>
        <taxon>Bacteria</taxon>
        <taxon>Bacillati</taxon>
        <taxon>Actinomycetota</taxon>
        <taxon>Actinomycetes</taxon>
        <taxon>Micromonosporales</taxon>
        <taxon>Micromonosporaceae</taxon>
        <taxon>Planosporangium</taxon>
    </lineage>
</organism>
<protein>
    <submittedName>
        <fullName evidence="1">Uncharacterized protein</fullName>
    </submittedName>
</protein>
<dbReference type="EMBL" id="BONU01000078">
    <property type="protein sequence ID" value="GIG76765.1"/>
    <property type="molecule type" value="Genomic_DNA"/>
</dbReference>
<name>A0A8J3M0E8_9ACTN</name>
<proteinExistence type="predicted"/>
<gene>
    <name evidence="1" type="ORF">Pfl04_51690</name>
</gene>
<accession>A0A8J3M0E8</accession>
<dbReference type="AlphaFoldDB" id="A0A8J3M0E8"/>
<dbReference type="Proteomes" id="UP000653674">
    <property type="component" value="Unassembled WGS sequence"/>
</dbReference>
<sequence>MEAGRPPYNDQVQRTILVRHLTSAPRRRAGIPKPAWRLIQACVQRWHRYVVVSWKYAGLPIMSGGSARSEPFAC</sequence>
<evidence type="ECO:0000313" key="2">
    <source>
        <dbReference type="Proteomes" id="UP000653674"/>
    </source>
</evidence>
<reference evidence="1" key="1">
    <citation type="submission" date="2021-01" db="EMBL/GenBank/DDBJ databases">
        <title>Whole genome shotgun sequence of Planosporangium flavigriseum NBRC 105377.</title>
        <authorList>
            <person name="Komaki H."/>
            <person name="Tamura T."/>
        </authorList>
    </citation>
    <scope>NUCLEOTIDE SEQUENCE</scope>
    <source>
        <strain evidence="1">NBRC 105377</strain>
    </source>
</reference>
<keyword evidence="2" id="KW-1185">Reference proteome</keyword>